<protein>
    <submittedName>
        <fullName evidence="1">Uncharacterized protein</fullName>
    </submittedName>
</protein>
<organism evidence="1 2">
    <name type="scientific">Tepidimicrobium xylanilyticum</name>
    <dbReference type="NCBI Taxonomy" id="1123352"/>
    <lineage>
        <taxon>Bacteria</taxon>
        <taxon>Bacillati</taxon>
        <taxon>Bacillota</taxon>
        <taxon>Tissierellia</taxon>
        <taxon>Tissierellales</taxon>
        <taxon>Tepidimicrobiaceae</taxon>
        <taxon>Tepidimicrobium</taxon>
    </lineage>
</organism>
<keyword evidence="2" id="KW-1185">Reference proteome</keyword>
<dbReference type="Proteomes" id="UP000198828">
    <property type="component" value="Unassembled WGS sequence"/>
</dbReference>
<name>A0A1H2RJ38_9FIRM</name>
<gene>
    <name evidence="1" type="ORF">SAMN05660923_00392</name>
</gene>
<evidence type="ECO:0000313" key="1">
    <source>
        <dbReference type="EMBL" id="SDW19377.1"/>
    </source>
</evidence>
<dbReference type="EMBL" id="FNNG01000001">
    <property type="protein sequence ID" value="SDW19377.1"/>
    <property type="molecule type" value="Genomic_DNA"/>
</dbReference>
<dbReference type="InterPro" id="IPR036551">
    <property type="entry name" value="Flavin_trans-like"/>
</dbReference>
<accession>A0A1H2RJ38</accession>
<dbReference type="OrthoDB" id="1706434at2"/>
<dbReference type="Gene3D" id="3.40.50.1950">
    <property type="entry name" value="Flavin prenyltransferase-like"/>
    <property type="match status" value="1"/>
</dbReference>
<proteinExistence type="predicted"/>
<evidence type="ECO:0000313" key="2">
    <source>
        <dbReference type="Proteomes" id="UP000198828"/>
    </source>
</evidence>
<dbReference type="RefSeq" id="WP_093750295.1">
    <property type="nucleotide sequence ID" value="NZ_BSYN01000001.1"/>
</dbReference>
<dbReference type="SUPFAM" id="SSF52507">
    <property type="entry name" value="Homo-oligomeric flavin-containing Cys decarboxylases, HFCD"/>
    <property type="match status" value="1"/>
</dbReference>
<dbReference type="GO" id="GO:0003824">
    <property type="term" value="F:catalytic activity"/>
    <property type="evidence" value="ECO:0007669"/>
    <property type="project" value="InterPro"/>
</dbReference>
<reference evidence="1 2" key="1">
    <citation type="submission" date="2016-10" db="EMBL/GenBank/DDBJ databases">
        <authorList>
            <person name="de Groot N.N."/>
        </authorList>
    </citation>
    <scope>NUCLEOTIDE SEQUENCE [LARGE SCALE GENOMIC DNA]</scope>
    <source>
        <strain evidence="1 2">DSM 23310</strain>
    </source>
</reference>
<dbReference type="AlphaFoldDB" id="A0A1H2RJ38"/>
<sequence>MVKNKITLNVLADISRRIGGESYAKNKEQVLIVFTGSNIDLEGKIEELKRFKEKGIDFSLAFSFMGERILDVDYIINNLKPIKVYREEDIFQLEDIVNSHSSVIGVNITMNTLSKVTLGMVDSFISNVIWTFLYKEKPVYLDFTSVRSYLGSPSNNKVIRDLIEERIDKIKRMGAVEINTQDHGKKLLNKNLSQPDYKVEDKQYNKVITEKDLLNHNSKAPLVIRKGTIITPLAKDKAKELGIRLEMEK</sequence>